<evidence type="ECO:0000313" key="3">
    <source>
        <dbReference type="Proteomes" id="UP000029554"/>
    </source>
</evidence>
<organism evidence="2 3">
    <name type="scientific">Flavobacterium aquatile LMG 4008 = ATCC 11947</name>
    <dbReference type="NCBI Taxonomy" id="1453498"/>
    <lineage>
        <taxon>Bacteria</taxon>
        <taxon>Pseudomonadati</taxon>
        <taxon>Bacteroidota</taxon>
        <taxon>Flavobacteriia</taxon>
        <taxon>Flavobacteriales</taxon>
        <taxon>Flavobacteriaceae</taxon>
        <taxon>Flavobacterium</taxon>
    </lineage>
</organism>
<proteinExistence type="predicted"/>
<dbReference type="eggNOG" id="ENOG502Z85R">
    <property type="taxonomic scope" value="Bacteria"/>
</dbReference>
<dbReference type="Proteomes" id="UP000029554">
    <property type="component" value="Unassembled WGS sequence"/>
</dbReference>
<feature type="transmembrane region" description="Helical" evidence="1">
    <location>
        <begin position="20"/>
        <end position="40"/>
    </location>
</feature>
<feature type="transmembrane region" description="Helical" evidence="1">
    <location>
        <begin position="236"/>
        <end position="256"/>
    </location>
</feature>
<feature type="transmembrane region" description="Helical" evidence="1">
    <location>
        <begin position="300"/>
        <end position="316"/>
    </location>
</feature>
<reference evidence="2 3" key="1">
    <citation type="submission" date="2014-09" db="EMBL/GenBank/DDBJ databases">
        <title>Whole Genome Shotgun of Flavobacterium aquatile LMG 4008.</title>
        <authorList>
            <person name="Gale A.N."/>
            <person name="Pipes S.E."/>
            <person name="Newman J.D."/>
        </authorList>
    </citation>
    <scope>NUCLEOTIDE SEQUENCE [LARGE SCALE GENOMIC DNA]</scope>
    <source>
        <strain evidence="2 3">LMG 4008</strain>
    </source>
</reference>
<feature type="transmembrane region" description="Helical" evidence="1">
    <location>
        <begin position="154"/>
        <end position="176"/>
    </location>
</feature>
<keyword evidence="1" id="KW-1133">Transmembrane helix</keyword>
<keyword evidence="1" id="KW-0812">Transmembrane</keyword>
<name>A0A095SST5_9FLAO</name>
<sequence>MQPKLMSFSSFITAFKEEQGTYFIFALNYIPSNILGLSYFTGTIMYSLIGFIGMTYFYILALETIPNNPKFRGYNLFPLLFFFPNFHFWSCAVGKDTLLFFCIGLFVYGLLNINKRFLFIILALTLSYFIRPHITLFMIIAFGFSFLMNTNKSLFIRIIFFAAMIVLAIFIFPLVLKFTRIEEASVESFNNFALNKASLLSTASSSSAVDIASYPFPLKVFTFLFRPFFFDINSIPSLLACIENSILLILVINILINKPLESFKKAPFTIRGLIYFLIIGTLAFSQSLGNLGIMIRMRNMFLPGLIIFIYWHFSYINREEVENTLS</sequence>
<feature type="transmembrane region" description="Helical" evidence="1">
    <location>
        <begin position="118"/>
        <end position="148"/>
    </location>
</feature>
<feature type="transmembrane region" description="Helical" evidence="1">
    <location>
        <begin position="47"/>
        <end position="66"/>
    </location>
</feature>
<dbReference type="EMBL" id="JRHH01000004">
    <property type="protein sequence ID" value="KGD67602.1"/>
    <property type="molecule type" value="Genomic_DNA"/>
</dbReference>
<feature type="transmembrane region" description="Helical" evidence="1">
    <location>
        <begin position="86"/>
        <end position="111"/>
    </location>
</feature>
<protein>
    <recommendedName>
        <fullName evidence="4">Glycosyltransferase RgtA/B/C/D-like domain-containing protein</fullName>
    </recommendedName>
</protein>
<gene>
    <name evidence="2" type="ORF">LG45_10755</name>
</gene>
<keyword evidence="1" id="KW-0472">Membrane</keyword>
<feature type="transmembrane region" description="Helical" evidence="1">
    <location>
        <begin position="268"/>
        <end position="288"/>
    </location>
</feature>
<evidence type="ECO:0008006" key="4">
    <source>
        <dbReference type="Google" id="ProtNLM"/>
    </source>
</evidence>
<evidence type="ECO:0000313" key="2">
    <source>
        <dbReference type="EMBL" id="KGD67602.1"/>
    </source>
</evidence>
<evidence type="ECO:0000256" key="1">
    <source>
        <dbReference type="SAM" id="Phobius"/>
    </source>
</evidence>
<keyword evidence="3" id="KW-1185">Reference proteome</keyword>
<dbReference type="AlphaFoldDB" id="A0A095SST5"/>
<accession>A0A095SST5</accession>
<comment type="caution">
    <text evidence="2">The sequence shown here is derived from an EMBL/GenBank/DDBJ whole genome shotgun (WGS) entry which is preliminary data.</text>
</comment>